<comment type="caution">
    <text evidence="1">The sequence shown here is derived from an EMBL/GenBank/DDBJ whole genome shotgun (WGS) entry which is preliminary data.</text>
</comment>
<dbReference type="AlphaFoldDB" id="A0A8S9NM32"/>
<organism evidence="1 2">
    <name type="scientific">Brassica cretica</name>
    <name type="common">Mustard</name>
    <dbReference type="NCBI Taxonomy" id="69181"/>
    <lineage>
        <taxon>Eukaryota</taxon>
        <taxon>Viridiplantae</taxon>
        <taxon>Streptophyta</taxon>
        <taxon>Embryophyta</taxon>
        <taxon>Tracheophyta</taxon>
        <taxon>Spermatophyta</taxon>
        <taxon>Magnoliopsida</taxon>
        <taxon>eudicotyledons</taxon>
        <taxon>Gunneridae</taxon>
        <taxon>Pentapetalae</taxon>
        <taxon>rosids</taxon>
        <taxon>malvids</taxon>
        <taxon>Brassicales</taxon>
        <taxon>Brassicaceae</taxon>
        <taxon>Brassiceae</taxon>
        <taxon>Brassica</taxon>
    </lineage>
</organism>
<gene>
    <name evidence="1" type="ORF">F2Q69_00001476</name>
</gene>
<accession>A0A8S9NM32</accession>
<reference evidence="1" key="1">
    <citation type="submission" date="2019-12" db="EMBL/GenBank/DDBJ databases">
        <title>Genome sequencing and annotation of Brassica cretica.</title>
        <authorList>
            <person name="Studholme D.J."/>
            <person name="Sarris P."/>
        </authorList>
    </citation>
    <scope>NUCLEOTIDE SEQUENCE</scope>
    <source>
        <strain evidence="1">PFS-109/04</strain>
        <tissue evidence="1">Leaf</tissue>
    </source>
</reference>
<proteinExistence type="predicted"/>
<name>A0A8S9NM32_BRACR</name>
<dbReference type="Proteomes" id="UP000712600">
    <property type="component" value="Unassembled WGS sequence"/>
</dbReference>
<protein>
    <submittedName>
        <fullName evidence="1">Uncharacterized protein</fullName>
    </submittedName>
</protein>
<dbReference type="EMBL" id="QGKX02001521">
    <property type="protein sequence ID" value="KAF3505784.1"/>
    <property type="molecule type" value="Genomic_DNA"/>
</dbReference>
<sequence length="50" mass="5315">MARLPKTQGRVNGVLKLKVITSKAAVAGGLSPVADEDGGRSWAIWFNFSN</sequence>
<evidence type="ECO:0000313" key="2">
    <source>
        <dbReference type="Proteomes" id="UP000712600"/>
    </source>
</evidence>
<evidence type="ECO:0000313" key="1">
    <source>
        <dbReference type="EMBL" id="KAF3505784.1"/>
    </source>
</evidence>